<keyword evidence="14" id="KW-1185">Reference proteome</keyword>
<evidence type="ECO:0000313" key="13">
    <source>
        <dbReference type="EMBL" id="MFD1383752.1"/>
    </source>
</evidence>
<evidence type="ECO:0000259" key="12">
    <source>
        <dbReference type="Pfam" id="PF06750"/>
    </source>
</evidence>
<dbReference type="RefSeq" id="WP_377367316.1">
    <property type="nucleotide sequence ID" value="NZ_JBHTMN010000011.1"/>
</dbReference>
<dbReference type="GO" id="GO:0016787">
    <property type="term" value="F:hydrolase activity"/>
    <property type="evidence" value="ECO:0007669"/>
    <property type="project" value="UniProtKB-KW"/>
</dbReference>
<keyword evidence="9 13" id="KW-0378">Hydrolase</keyword>
<feature type="transmembrane region" description="Helical" evidence="10">
    <location>
        <begin position="170"/>
        <end position="189"/>
    </location>
</feature>
<comment type="subcellular location">
    <subcellularLocation>
        <location evidence="1">Cell inner membrane</location>
        <topology evidence="1">Multi-pass membrane protein</topology>
    </subcellularLocation>
    <subcellularLocation>
        <location evidence="9">Cell membrane</location>
        <topology evidence="9">Multi-pass membrane protein</topology>
    </subcellularLocation>
</comment>
<feature type="transmembrane region" description="Helical" evidence="10">
    <location>
        <begin position="6"/>
        <end position="27"/>
    </location>
</feature>
<comment type="caution">
    <text evidence="13">The sequence shown here is derived from an EMBL/GenBank/DDBJ whole genome shotgun (WGS) entry which is preliminary data.</text>
</comment>
<reference evidence="14" key="1">
    <citation type="journal article" date="2019" name="Int. J. Syst. Evol. Microbiol.">
        <title>The Global Catalogue of Microorganisms (GCM) 10K type strain sequencing project: providing services to taxonomists for standard genome sequencing and annotation.</title>
        <authorList>
            <consortium name="The Broad Institute Genomics Platform"/>
            <consortium name="The Broad Institute Genome Sequencing Center for Infectious Disease"/>
            <person name="Wu L."/>
            <person name="Ma J."/>
        </authorList>
    </citation>
    <scope>NUCLEOTIDE SEQUENCE [LARGE SCALE GENOMIC DNA]</scope>
    <source>
        <strain evidence="14">JCM 30774</strain>
    </source>
</reference>
<dbReference type="InterPro" id="IPR050882">
    <property type="entry name" value="Prepilin_peptidase/N-MTase"/>
</dbReference>
<dbReference type="Gene3D" id="1.20.120.1220">
    <property type="match status" value="1"/>
</dbReference>
<dbReference type="EC" id="3.4.23.43" evidence="9"/>
<dbReference type="EC" id="2.1.1.-" evidence="9"/>
<feature type="transmembrane region" description="Helical" evidence="10">
    <location>
        <begin position="209"/>
        <end position="232"/>
    </location>
</feature>
<gene>
    <name evidence="13" type="ORF">ACFQ45_10255</name>
</gene>
<keyword evidence="6 10" id="KW-1133">Transmembrane helix</keyword>
<dbReference type="PANTHER" id="PTHR30487:SF0">
    <property type="entry name" value="PREPILIN LEADER PEPTIDASE_N-METHYLTRANSFERASE-RELATED"/>
    <property type="match status" value="1"/>
</dbReference>
<keyword evidence="4" id="KW-0997">Cell inner membrane</keyword>
<dbReference type="Pfam" id="PF01478">
    <property type="entry name" value="Peptidase_A24"/>
    <property type="match status" value="1"/>
</dbReference>
<evidence type="ECO:0000256" key="9">
    <source>
        <dbReference type="RuleBase" id="RU003794"/>
    </source>
</evidence>
<keyword evidence="9" id="KW-0489">Methyltransferase</keyword>
<proteinExistence type="inferred from homology"/>
<name>A0ABW4B118_9GAMM</name>
<feature type="transmembrane region" description="Helical" evidence="10">
    <location>
        <begin position="122"/>
        <end position="138"/>
    </location>
</feature>
<accession>A0ABW4B118</accession>
<keyword evidence="9" id="KW-0808">Transferase</keyword>
<dbReference type="PANTHER" id="PTHR30487">
    <property type="entry name" value="TYPE 4 PREPILIN-LIKE PROTEINS LEADER PEPTIDE-PROCESSING ENZYME"/>
    <property type="match status" value="1"/>
</dbReference>
<evidence type="ECO:0000256" key="5">
    <source>
        <dbReference type="ARBA" id="ARBA00022692"/>
    </source>
</evidence>
<dbReference type="InterPro" id="IPR014032">
    <property type="entry name" value="Peptidase_A24A_bac"/>
</dbReference>
<dbReference type="InterPro" id="IPR000045">
    <property type="entry name" value="Prepilin_IV_endopep_pep"/>
</dbReference>
<feature type="domain" description="Prepilin type IV endopeptidase peptidase" evidence="11">
    <location>
        <begin position="126"/>
        <end position="232"/>
    </location>
</feature>
<protein>
    <recommendedName>
        <fullName evidence="9">Prepilin leader peptidase/N-methyltransferase</fullName>
        <ecNumber evidence="9">2.1.1.-</ecNumber>
        <ecNumber evidence="9">3.4.23.43</ecNumber>
    </recommendedName>
</protein>
<evidence type="ECO:0000256" key="1">
    <source>
        <dbReference type="ARBA" id="ARBA00004429"/>
    </source>
</evidence>
<dbReference type="Proteomes" id="UP001597059">
    <property type="component" value="Unassembled WGS sequence"/>
</dbReference>
<feature type="transmembrane region" description="Helical" evidence="10">
    <location>
        <begin position="244"/>
        <end position="262"/>
    </location>
</feature>
<keyword evidence="3" id="KW-1003">Cell membrane</keyword>
<organism evidence="13 14">
    <name type="scientific">Rhodanobacter aciditrophus</name>
    <dbReference type="NCBI Taxonomy" id="1623218"/>
    <lineage>
        <taxon>Bacteria</taxon>
        <taxon>Pseudomonadati</taxon>
        <taxon>Pseudomonadota</taxon>
        <taxon>Gammaproteobacteria</taxon>
        <taxon>Lysobacterales</taxon>
        <taxon>Rhodanobacteraceae</taxon>
        <taxon>Rhodanobacter</taxon>
    </lineage>
</organism>
<evidence type="ECO:0000256" key="8">
    <source>
        <dbReference type="RuleBase" id="RU003793"/>
    </source>
</evidence>
<evidence type="ECO:0000313" key="14">
    <source>
        <dbReference type="Proteomes" id="UP001597059"/>
    </source>
</evidence>
<keyword evidence="9" id="KW-0645">Protease</keyword>
<comment type="catalytic activity">
    <reaction evidence="9">
        <text>Typically cleaves a -Gly-|-Phe- bond to release an N-terminal, basic peptide of 5-8 residues from type IV prepilin, and then N-methylates the new N-terminal amino group, the methyl donor being S-adenosyl-L-methionine.</text>
        <dbReference type="EC" id="3.4.23.43"/>
    </reaction>
</comment>
<evidence type="ECO:0000256" key="6">
    <source>
        <dbReference type="ARBA" id="ARBA00022989"/>
    </source>
</evidence>
<comment type="function">
    <text evidence="9">Plays an essential role in type IV pili and type II pseudopili formation by proteolytically removing the leader sequence from substrate proteins and subsequently monomethylating the alpha-amino group of the newly exposed N-terminal phenylalanine.</text>
</comment>
<dbReference type="EMBL" id="JBHTMN010000011">
    <property type="protein sequence ID" value="MFD1383752.1"/>
    <property type="molecule type" value="Genomic_DNA"/>
</dbReference>
<keyword evidence="5 9" id="KW-0812">Transmembrane</keyword>
<keyword evidence="9" id="KW-0511">Multifunctional enzyme</keyword>
<comment type="similarity">
    <text evidence="2 8">Belongs to the peptidase A24 family.</text>
</comment>
<feature type="domain" description="Prepilin peptidase A24 N-terminal" evidence="12">
    <location>
        <begin position="11"/>
        <end position="113"/>
    </location>
</feature>
<dbReference type="InterPro" id="IPR010627">
    <property type="entry name" value="Prepilin_pept_A24_N"/>
</dbReference>
<dbReference type="Pfam" id="PF06750">
    <property type="entry name" value="A24_N_bact"/>
    <property type="match status" value="1"/>
</dbReference>
<evidence type="ECO:0000256" key="3">
    <source>
        <dbReference type="ARBA" id="ARBA00022475"/>
    </source>
</evidence>
<evidence type="ECO:0000256" key="7">
    <source>
        <dbReference type="ARBA" id="ARBA00023136"/>
    </source>
</evidence>
<keyword evidence="7 10" id="KW-0472">Membrane</keyword>
<evidence type="ECO:0000256" key="10">
    <source>
        <dbReference type="SAM" id="Phobius"/>
    </source>
</evidence>
<feature type="transmembrane region" description="Helical" evidence="10">
    <location>
        <begin position="96"/>
        <end position="116"/>
    </location>
</feature>
<evidence type="ECO:0000259" key="11">
    <source>
        <dbReference type="Pfam" id="PF01478"/>
    </source>
</evidence>
<evidence type="ECO:0000256" key="4">
    <source>
        <dbReference type="ARBA" id="ARBA00022519"/>
    </source>
</evidence>
<sequence>MSEATFIFYVLVCLCMGSAMSSLSWRLPRTLEHNWRKEAHDFLALDFNDPAPESFFKGRSICPNCGSTLTPRDLMPLLSYALNSGKCRHCKNSIPIRYPIIEAFSLVILLPLYFLTNDLTELGLLLLLISSLLLALIIDAEHQWIPDQCSVWVSMSAFILMYSQGQDPSINLLFALFAYFLIVSLRWLFLKVRKVEAIGLGDAKLLAALVFWLGPTALSPILLMASITGMGFHILTKKQMSERIPFGPFLIISALLIFYYKAYS</sequence>
<dbReference type="PRINTS" id="PR00864">
    <property type="entry name" value="PREPILNPTASE"/>
</dbReference>
<evidence type="ECO:0000256" key="2">
    <source>
        <dbReference type="ARBA" id="ARBA00005801"/>
    </source>
</evidence>